<keyword evidence="2 3" id="KW-0802">TPR repeat</keyword>
<organism evidence="4 5">
    <name type="scientific">Parasphingopyxis lamellibrachiae</name>
    <dbReference type="NCBI Taxonomy" id="680125"/>
    <lineage>
        <taxon>Bacteria</taxon>
        <taxon>Pseudomonadati</taxon>
        <taxon>Pseudomonadota</taxon>
        <taxon>Alphaproteobacteria</taxon>
        <taxon>Sphingomonadales</taxon>
        <taxon>Sphingomonadaceae</taxon>
        <taxon>Parasphingopyxis</taxon>
    </lineage>
</organism>
<sequence>MHASNPYTEYARARVADASGQIGVAARGYAAALTEAPFDETLAARAYRRAVAAGDRVLALRAAQTLQDAGALPPDGAFLFLIEALDDGDWAEARRIVDRIEEEALFASLVPVMRAWIAFGAGDEDPLVALAAGTDGGIAAAYVREHRALLLLAMRRYEEGVAATLALSELGPPRFLRLRLAAAARLAQGRQRDEALALLPGESRAETAARAVIERRRSLPGAIDSASDGIGEMFVRLAGEINRQNASQLALTISRFATFVAPDNSVGWFVTSSILTQSDQNQAALAALDGVGSRDPFHADVQDMRVQLLAETGEPEAALELARSRADSRNATVADWQRYGERYAAMESYDEAAEAYGRAVSLAGGENAPWTALLLYGGALLDAGRWEEARPVLERAVELAPDQAVVLNYLGYALLERRQDLDYAQELITRASQLNPNSASITDSLGWVHFVQGDLERAIPMLERASIGQPAEPTINEHLGDAYWVAGRRREARHAWHAALVSAEDEVAARIRAKLDLGLTAETASP</sequence>
<dbReference type="EMBL" id="QRDP01000004">
    <property type="protein sequence ID" value="RED15422.1"/>
    <property type="molecule type" value="Genomic_DNA"/>
</dbReference>
<accession>A0A3D9FCW8</accession>
<dbReference type="InterPro" id="IPR051012">
    <property type="entry name" value="CellSynth/LPSAsmb/PSIAsmb"/>
</dbReference>
<feature type="repeat" description="TPR" evidence="3">
    <location>
        <begin position="333"/>
        <end position="366"/>
    </location>
</feature>
<keyword evidence="5" id="KW-1185">Reference proteome</keyword>
<evidence type="ECO:0000256" key="1">
    <source>
        <dbReference type="ARBA" id="ARBA00022737"/>
    </source>
</evidence>
<name>A0A3D9FCW8_9SPHN</name>
<dbReference type="PROSITE" id="PS50005">
    <property type="entry name" value="TPR"/>
    <property type="match status" value="2"/>
</dbReference>
<dbReference type="PANTHER" id="PTHR45586:SF1">
    <property type="entry name" value="LIPOPOLYSACCHARIDE ASSEMBLY PROTEIN B"/>
    <property type="match status" value="1"/>
</dbReference>
<dbReference type="Proteomes" id="UP000256310">
    <property type="component" value="Unassembled WGS sequence"/>
</dbReference>
<evidence type="ECO:0000256" key="3">
    <source>
        <dbReference type="PROSITE-ProRule" id="PRU00339"/>
    </source>
</evidence>
<dbReference type="InterPro" id="IPR019734">
    <property type="entry name" value="TPR_rpt"/>
</dbReference>
<reference evidence="4 5" key="1">
    <citation type="submission" date="2018-07" db="EMBL/GenBank/DDBJ databases">
        <title>Genomic Encyclopedia of Type Strains, Phase IV (KMG-IV): sequencing the most valuable type-strain genomes for metagenomic binning, comparative biology and taxonomic classification.</title>
        <authorList>
            <person name="Goeker M."/>
        </authorList>
    </citation>
    <scope>NUCLEOTIDE SEQUENCE [LARGE SCALE GENOMIC DNA]</scope>
    <source>
        <strain evidence="4 5">DSM 26725</strain>
    </source>
</reference>
<feature type="repeat" description="TPR" evidence="3">
    <location>
        <begin position="370"/>
        <end position="403"/>
    </location>
</feature>
<dbReference type="PANTHER" id="PTHR45586">
    <property type="entry name" value="TPR REPEAT-CONTAINING PROTEIN PA4667"/>
    <property type="match status" value="1"/>
</dbReference>
<dbReference type="Gene3D" id="1.25.40.10">
    <property type="entry name" value="Tetratricopeptide repeat domain"/>
    <property type="match status" value="2"/>
</dbReference>
<dbReference type="InterPro" id="IPR011990">
    <property type="entry name" value="TPR-like_helical_dom_sf"/>
</dbReference>
<keyword evidence="1" id="KW-0677">Repeat</keyword>
<dbReference type="SUPFAM" id="SSF48452">
    <property type="entry name" value="TPR-like"/>
    <property type="match status" value="2"/>
</dbReference>
<dbReference type="AlphaFoldDB" id="A0A3D9FCW8"/>
<proteinExistence type="predicted"/>
<comment type="caution">
    <text evidence="4">The sequence shown here is derived from an EMBL/GenBank/DDBJ whole genome shotgun (WGS) entry which is preliminary data.</text>
</comment>
<protein>
    <submittedName>
        <fullName evidence="4">Flp pilus assembly protein TadD</fullName>
    </submittedName>
</protein>
<gene>
    <name evidence="4" type="ORF">DFR46_0414</name>
</gene>
<evidence type="ECO:0000313" key="5">
    <source>
        <dbReference type="Proteomes" id="UP000256310"/>
    </source>
</evidence>
<dbReference type="Pfam" id="PF13432">
    <property type="entry name" value="TPR_16"/>
    <property type="match status" value="2"/>
</dbReference>
<evidence type="ECO:0000256" key="2">
    <source>
        <dbReference type="ARBA" id="ARBA00022803"/>
    </source>
</evidence>
<evidence type="ECO:0000313" key="4">
    <source>
        <dbReference type="EMBL" id="RED15422.1"/>
    </source>
</evidence>
<dbReference type="SMART" id="SM00028">
    <property type="entry name" value="TPR"/>
    <property type="match status" value="5"/>
</dbReference>